<dbReference type="Proteomes" id="UP000054844">
    <property type="component" value="Unassembled WGS sequence"/>
</dbReference>
<evidence type="ECO:0000256" key="2">
    <source>
        <dbReference type="SAM" id="SignalP"/>
    </source>
</evidence>
<protein>
    <recommendedName>
        <fullName evidence="5">Secreted protein</fullName>
    </recommendedName>
</protein>
<reference evidence="3" key="1">
    <citation type="submission" date="2016-12" db="EMBL/GenBank/DDBJ databases">
        <title>Draft genome sequence of Roseomonas mucosa strain AU37, isolated from a peripheral intravenous catheter.</title>
        <authorList>
            <person name="Choudhury M.A."/>
            <person name="Sidjabat H.E."/>
            <person name="Wailan A.M."/>
            <person name="Zhang L."/>
            <person name="Marsh N.M."/>
            <person name="Rickard C.M."/>
            <person name="Davies M."/>
            <person name="Mcmillan D.J."/>
        </authorList>
    </citation>
    <scope>NUCLEOTIDE SEQUENCE [LARGE SCALE GENOMIC DNA]</scope>
    <source>
        <strain evidence="3">AU37</strain>
    </source>
</reference>
<feature type="signal peptide" evidence="2">
    <location>
        <begin position="1"/>
        <end position="31"/>
    </location>
</feature>
<evidence type="ECO:0000313" key="3">
    <source>
        <dbReference type="EMBL" id="ONH84679.1"/>
    </source>
</evidence>
<feature type="compositionally biased region" description="Basic and acidic residues" evidence="1">
    <location>
        <begin position="69"/>
        <end position="85"/>
    </location>
</feature>
<gene>
    <name evidence="3" type="ORF">APZ41_002730</name>
</gene>
<organism evidence="3 4">
    <name type="scientific">Roseomonas mucosa</name>
    <dbReference type="NCBI Taxonomy" id="207340"/>
    <lineage>
        <taxon>Bacteria</taxon>
        <taxon>Pseudomonadati</taxon>
        <taxon>Pseudomonadota</taxon>
        <taxon>Alphaproteobacteria</taxon>
        <taxon>Acetobacterales</taxon>
        <taxon>Roseomonadaceae</taxon>
        <taxon>Roseomonas</taxon>
    </lineage>
</organism>
<sequence length="102" mass="11474">MPETRFMKAPIRMPVLLILPLLLAFSTPAAAAMMDSLFDRSFGNLFSEDARTMGRSRPLPGSDSAEREEEGRRLRREAWLAEKPRLLGGPVPRPTQRNAPVR</sequence>
<feature type="chain" id="PRO_5010545977" description="Secreted protein" evidence="2">
    <location>
        <begin position="32"/>
        <end position="102"/>
    </location>
</feature>
<name>A0A1S8D9U2_9PROT</name>
<comment type="caution">
    <text evidence="3">The sequence shown here is derived from an EMBL/GenBank/DDBJ whole genome shotgun (WGS) entry which is preliminary data.</text>
</comment>
<dbReference type="EMBL" id="LLWF02000004">
    <property type="protein sequence ID" value="ONH84679.1"/>
    <property type="molecule type" value="Genomic_DNA"/>
</dbReference>
<proteinExistence type="predicted"/>
<evidence type="ECO:0000313" key="4">
    <source>
        <dbReference type="Proteomes" id="UP000054844"/>
    </source>
</evidence>
<keyword evidence="2" id="KW-0732">Signal</keyword>
<feature type="region of interest" description="Disordered" evidence="1">
    <location>
        <begin position="49"/>
        <end position="102"/>
    </location>
</feature>
<evidence type="ECO:0008006" key="5">
    <source>
        <dbReference type="Google" id="ProtNLM"/>
    </source>
</evidence>
<accession>A0A1S8D9U2</accession>
<evidence type="ECO:0000256" key="1">
    <source>
        <dbReference type="SAM" id="MobiDB-lite"/>
    </source>
</evidence>
<dbReference type="AlphaFoldDB" id="A0A1S8D9U2"/>
<keyword evidence="4" id="KW-1185">Reference proteome</keyword>